<dbReference type="Gene3D" id="1.10.510.10">
    <property type="entry name" value="Transferase(Phosphotransferase) domain 1"/>
    <property type="match status" value="1"/>
</dbReference>
<dbReference type="Pfam" id="PF00069">
    <property type="entry name" value="Pkinase"/>
    <property type="match status" value="1"/>
</dbReference>
<evidence type="ECO:0000259" key="11">
    <source>
        <dbReference type="PROSITE" id="PS50011"/>
    </source>
</evidence>
<keyword evidence="6" id="KW-0067">ATP-binding</keyword>
<reference evidence="12 13" key="1">
    <citation type="journal article" date="2019" name="Nat. Plants">
        <title>Stout camphor tree genome fills gaps in understanding of flowering plant genome evolution.</title>
        <authorList>
            <person name="Chaw S.M."/>
            <person name="Liu Y.C."/>
            <person name="Wu Y.W."/>
            <person name="Wang H.Y."/>
            <person name="Lin C.I."/>
            <person name="Wu C.S."/>
            <person name="Ke H.M."/>
            <person name="Chang L.Y."/>
            <person name="Hsu C.Y."/>
            <person name="Yang H.T."/>
            <person name="Sudianto E."/>
            <person name="Hsu M.H."/>
            <person name="Wu K.P."/>
            <person name="Wang L.N."/>
            <person name="Leebens-Mack J.H."/>
            <person name="Tsai I.J."/>
        </authorList>
    </citation>
    <scope>NUCLEOTIDE SEQUENCE [LARGE SCALE GENOMIC DNA]</scope>
    <source>
        <strain evidence="13">cv. Chaw 1501</strain>
        <tissue evidence="12">Young leaves</tissue>
    </source>
</reference>
<evidence type="ECO:0000256" key="9">
    <source>
        <dbReference type="SAM" id="MobiDB-lite"/>
    </source>
</evidence>
<evidence type="ECO:0000256" key="2">
    <source>
        <dbReference type="ARBA" id="ARBA00022614"/>
    </source>
</evidence>
<keyword evidence="12" id="KW-0418">Kinase</keyword>
<feature type="transmembrane region" description="Helical" evidence="10">
    <location>
        <begin position="233"/>
        <end position="258"/>
    </location>
</feature>
<dbReference type="AlphaFoldDB" id="A0A3S3N3E6"/>
<evidence type="ECO:0000256" key="7">
    <source>
        <dbReference type="ARBA" id="ARBA00022989"/>
    </source>
</evidence>
<organism evidence="12 13">
    <name type="scientific">Cinnamomum micranthum f. kanehirae</name>
    <dbReference type="NCBI Taxonomy" id="337451"/>
    <lineage>
        <taxon>Eukaryota</taxon>
        <taxon>Viridiplantae</taxon>
        <taxon>Streptophyta</taxon>
        <taxon>Embryophyta</taxon>
        <taxon>Tracheophyta</taxon>
        <taxon>Spermatophyta</taxon>
        <taxon>Magnoliopsida</taxon>
        <taxon>Magnoliidae</taxon>
        <taxon>Laurales</taxon>
        <taxon>Lauraceae</taxon>
        <taxon>Cinnamomum</taxon>
    </lineage>
</organism>
<keyword evidence="5" id="KW-0547">Nucleotide-binding</keyword>
<sequence>MKPGQTIFIYFMIFVIHSLKILPIGAEDVYYAEEREALIQIRELPNSAHLHKAWTARPCRNNNSYWVGIECWNSHVVSVVLDGIQLAGSLPPTCFRNISFLSKLSLRNNSLFGPLPDLTNLNHLQFVVLSNNHFTGSIPLEYINLPNLSQLELQENLLTGTIPPFNQTTLTVFNVSGNRLEGQIPETPVLLKFPKSSYDNNLGLCGKPVQKQCPPPSPDVIPSKKSKHKPLKIWGIALIAVAAVLVPFTVMLVFLCYFRRMHGKGATGEHSEASVEQTEKGVLSSESRGDPERTVELEFFGKDRQIFDLDDLLRASAQMLGRGKLGSAYKAILESGSAVVVKRLKEMNGLSKKEFVQQMQLLGNLKHENLVEIIAFYYSKDEKLVVYDFVQGGSLFELLHDNRGAERVPLNSDTRLSIVKGIARGLAYLHQSLPSHKAPHANLKSPNILIQYHNQNYNPKLTDFGFEPLIPPQKLAETLAVGKAPEVSEGKKLTHKADVYCFGLIMLEVVTGRIPGEFSAGNNDASDDLSEWVRSVVHQDWSTDILDLEIRQVKEGHEEMLELTEIALKCTSSLPESRPKMSEVLKWIEEIREGSEPRSEARSEARSEDVSIE</sequence>
<dbReference type="GO" id="GO:0005524">
    <property type="term" value="F:ATP binding"/>
    <property type="evidence" value="ECO:0007669"/>
    <property type="project" value="UniProtKB-KW"/>
</dbReference>
<dbReference type="PANTHER" id="PTHR48007:SF40">
    <property type="entry name" value="SERINE-THREONINE_TYROSINE-PROTEIN KINASE CATALYTIC DOMAIN-CONTAINING PROTEIN"/>
    <property type="match status" value="1"/>
</dbReference>
<dbReference type="Pfam" id="PF00560">
    <property type="entry name" value="LRR_1"/>
    <property type="match status" value="1"/>
</dbReference>
<evidence type="ECO:0000313" key="13">
    <source>
        <dbReference type="Proteomes" id="UP000283530"/>
    </source>
</evidence>
<feature type="region of interest" description="Disordered" evidence="9">
    <location>
        <begin position="593"/>
        <end position="613"/>
    </location>
</feature>
<dbReference type="Gene3D" id="3.80.10.10">
    <property type="entry name" value="Ribonuclease Inhibitor"/>
    <property type="match status" value="1"/>
</dbReference>
<proteinExistence type="predicted"/>
<feature type="transmembrane region" description="Helical" evidence="10">
    <location>
        <begin position="7"/>
        <end position="26"/>
    </location>
</feature>
<evidence type="ECO:0000256" key="8">
    <source>
        <dbReference type="ARBA" id="ARBA00023136"/>
    </source>
</evidence>
<accession>A0A3S3N3E6</accession>
<protein>
    <submittedName>
        <fullName evidence="12">Putative leucine-rich repeat receptor-like protein kinase</fullName>
    </submittedName>
</protein>
<keyword evidence="3 10" id="KW-0812">Transmembrane</keyword>
<keyword evidence="8 10" id="KW-0472">Membrane</keyword>
<dbReference type="CDD" id="cd14066">
    <property type="entry name" value="STKc_IRAK"/>
    <property type="match status" value="1"/>
</dbReference>
<dbReference type="EMBL" id="QPKB01000005">
    <property type="protein sequence ID" value="RWR84673.1"/>
    <property type="molecule type" value="Genomic_DNA"/>
</dbReference>
<dbReference type="InterPro" id="IPR046959">
    <property type="entry name" value="PRK1-6/SRF4-like"/>
</dbReference>
<comment type="caution">
    <text evidence="12">The sequence shown here is derived from an EMBL/GenBank/DDBJ whole genome shotgun (WGS) entry which is preliminary data.</text>
</comment>
<dbReference type="InterPro" id="IPR001611">
    <property type="entry name" value="Leu-rich_rpt"/>
</dbReference>
<dbReference type="Gene3D" id="3.30.200.20">
    <property type="entry name" value="Phosphorylase Kinase, domain 1"/>
    <property type="match status" value="1"/>
</dbReference>
<evidence type="ECO:0000256" key="4">
    <source>
        <dbReference type="ARBA" id="ARBA00022737"/>
    </source>
</evidence>
<dbReference type="PROSITE" id="PS50011">
    <property type="entry name" value="PROTEIN_KINASE_DOM"/>
    <property type="match status" value="1"/>
</dbReference>
<evidence type="ECO:0000256" key="1">
    <source>
        <dbReference type="ARBA" id="ARBA00004370"/>
    </source>
</evidence>
<dbReference type="Proteomes" id="UP000283530">
    <property type="component" value="Unassembled WGS sequence"/>
</dbReference>
<dbReference type="STRING" id="337451.A0A3S3N3E6"/>
<dbReference type="GO" id="GO:0004672">
    <property type="term" value="F:protein kinase activity"/>
    <property type="evidence" value="ECO:0007669"/>
    <property type="project" value="InterPro"/>
</dbReference>
<dbReference type="PANTHER" id="PTHR48007">
    <property type="entry name" value="LEUCINE-RICH REPEAT RECEPTOR-LIKE PROTEIN KINASE PXC1"/>
    <property type="match status" value="1"/>
</dbReference>
<feature type="compositionally biased region" description="Basic and acidic residues" evidence="9">
    <location>
        <begin position="267"/>
        <end position="279"/>
    </location>
</feature>
<keyword evidence="12" id="KW-0675">Receptor</keyword>
<comment type="subcellular location">
    <subcellularLocation>
        <location evidence="1">Membrane</location>
    </subcellularLocation>
</comment>
<dbReference type="InterPro" id="IPR032675">
    <property type="entry name" value="LRR_dom_sf"/>
</dbReference>
<keyword evidence="12" id="KW-0808">Transferase</keyword>
<evidence type="ECO:0000256" key="5">
    <source>
        <dbReference type="ARBA" id="ARBA00022741"/>
    </source>
</evidence>
<evidence type="ECO:0000313" key="12">
    <source>
        <dbReference type="EMBL" id="RWR84673.1"/>
    </source>
</evidence>
<feature type="region of interest" description="Disordered" evidence="9">
    <location>
        <begin position="267"/>
        <end position="290"/>
    </location>
</feature>
<dbReference type="GO" id="GO:0016020">
    <property type="term" value="C:membrane"/>
    <property type="evidence" value="ECO:0007669"/>
    <property type="project" value="UniProtKB-SubCell"/>
</dbReference>
<dbReference type="SUPFAM" id="SSF56112">
    <property type="entry name" value="Protein kinase-like (PK-like)"/>
    <property type="match status" value="1"/>
</dbReference>
<keyword evidence="7 10" id="KW-1133">Transmembrane helix</keyword>
<evidence type="ECO:0000256" key="3">
    <source>
        <dbReference type="ARBA" id="ARBA00022692"/>
    </source>
</evidence>
<keyword evidence="13" id="KW-1185">Reference proteome</keyword>
<dbReference type="InterPro" id="IPR000719">
    <property type="entry name" value="Prot_kinase_dom"/>
</dbReference>
<dbReference type="SUPFAM" id="SSF52058">
    <property type="entry name" value="L domain-like"/>
    <property type="match status" value="1"/>
</dbReference>
<gene>
    <name evidence="12" type="ORF">CKAN_01349700</name>
</gene>
<dbReference type="OrthoDB" id="772719at2759"/>
<keyword evidence="2" id="KW-0433">Leucine-rich repeat</keyword>
<evidence type="ECO:0000256" key="6">
    <source>
        <dbReference type="ARBA" id="ARBA00022840"/>
    </source>
</evidence>
<feature type="domain" description="Protein kinase" evidence="11">
    <location>
        <begin position="314"/>
        <end position="591"/>
    </location>
</feature>
<keyword evidence="4" id="KW-0677">Repeat</keyword>
<evidence type="ECO:0000256" key="10">
    <source>
        <dbReference type="SAM" id="Phobius"/>
    </source>
</evidence>
<dbReference type="InterPro" id="IPR011009">
    <property type="entry name" value="Kinase-like_dom_sf"/>
</dbReference>
<dbReference type="FunFam" id="3.30.200.20:FF:000307">
    <property type="entry name" value="pollen receptor-like kinase 1"/>
    <property type="match status" value="1"/>
</dbReference>
<name>A0A3S3N3E6_9MAGN</name>